<evidence type="ECO:0000313" key="2">
    <source>
        <dbReference type="EMBL" id="RYV52295.1"/>
    </source>
</evidence>
<feature type="transmembrane region" description="Helical" evidence="1">
    <location>
        <begin position="5"/>
        <end position="24"/>
    </location>
</feature>
<organism evidence="2 3">
    <name type="scientific">Pengzhenrongella frigida</name>
    <dbReference type="NCBI Taxonomy" id="1259133"/>
    <lineage>
        <taxon>Bacteria</taxon>
        <taxon>Bacillati</taxon>
        <taxon>Actinomycetota</taxon>
        <taxon>Actinomycetes</taxon>
        <taxon>Micrococcales</taxon>
        <taxon>Pengzhenrongella</taxon>
    </lineage>
</organism>
<keyword evidence="3" id="KW-1185">Reference proteome</keyword>
<dbReference type="RefSeq" id="WP_130101293.1">
    <property type="nucleotide sequence ID" value="NZ_SDWW01000006.1"/>
</dbReference>
<keyword evidence="1" id="KW-0472">Membrane</keyword>
<comment type="caution">
    <text evidence="2">The sequence shown here is derived from an EMBL/GenBank/DDBJ whole genome shotgun (WGS) entry which is preliminary data.</text>
</comment>
<sequence length="65" mass="6532">MWFGIYVGSCLLVTAAAVVVAVLVGSDVAVIAVSVAAPVLFGLVGLAIFGIQPEDDDLVRIMAAG</sequence>
<gene>
    <name evidence="2" type="ORF">EUA98_03535</name>
</gene>
<accession>A0A4Q5N2E9</accession>
<keyword evidence="1" id="KW-1133">Transmembrane helix</keyword>
<protein>
    <submittedName>
        <fullName evidence="2">Uncharacterized protein</fullName>
    </submittedName>
</protein>
<dbReference type="EMBL" id="SDWW01000006">
    <property type="protein sequence ID" value="RYV52295.1"/>
    <property type="molecule type" value="Genomic_DNA"/>
</dbReference>
<dbReference type="Proteomes" id="UP000293764">
    <property type="component" value="Unassembled WGS sequence"/>
</dbReference>
<reference evidence="2 3" key="1">
    <citation type="submission" date="2019-01" db="EMBL/GenBank/DDBJ databases">
        <title>Novel species of Cellulomonas.</title>
        <authorList>
            <person name="Liu Q."/>
            <person name="Xin Y.-H."/>
        </authorList>
    </citation>
    <scope>NUCLEOTIDE SEQUENCE [LARGE SCALE GENOMIC DNA]</scope>
    <source>
        <strain evidence="2 3">HLT2-17</strain>
    </source>
</reference>
<name>A0A4Q5N2E9_9MICO</name>
<dbReference type="AlphaFoldDB" id="A0A4Q5N2E9"/>
<proteinExistence type="predicted"/>
<keyword evidence="1" id="KW-0812">Transmembrane</keyword>
<feature type="transmembrane region" description="Helical" evidence="1">
    <location>
        <begin position="30"/>
        <end position="51"/>
    </location>
</feature>
<evidence type="ECO:0000256" key="1">
    <source>
        <dbReference type="SAM" id="Phobius"/>
    </source>
</evidence>
<evidence type="ECO:0000313" key="3">
    <source>
        <dbReference type="Proteomes" id="UP000293764"/>
    </source>
</evidence>